<evidence type="ECO:0000313" key="4">
    <source>
        <dbReference type="Proteomes" id="UP000323994"/>
    </source>
</evidence>
<feature type="domain" description="Peptidase M61 N-terminal" evidence="2">
    <location>
        <begin position="2"/>
        <end position="165"/>
    </location>
</feature>
<dbReference type="InterPro" id="IPR027268">
    <property type="entry name" value="Peptidase_M4/M1_CTD_sf"/>
</dbReference>
<dbReference type="SUPFAM" id="SSF55486">
    <property type="entry name" value="Metalloproteases ('zincins'), catalytic domain"/>
    <property type="match status" value="1"/>
</dbReference>
<dbReference type="Gene3D" id="1.10.390.10">
    <property type="entry name" value="Neutral Protease Domain 2"/>
    <property type="match status" value="1"/>
</dbReference>
<evidence type="ECO:0000259" key="1">
    <source>
        <dbReference type="Pfam" id="PF05299"/>
    </source>
</evidence>
<dbReference type="Proteomes" id="UP000323994">
    <property type="component" value="Unassembled WGS sequence"/>
</dbReference>
<comment type="caution">
    <text evidence="3">The sequence shown here is derived from an EMBL/GenBank/DDBJ whole genome shotgun (WGS) entry which is preliminary data.</text>
</comment>
<evidence type="ECO:0000259" key="2">
    <source>
        <dbReference type="Pfam" id="PF17899"/>
    </source>
</evidence>
<proteinExistence type="predicted"/>
<reference evidence="3 4" key="1">
    <citation type="submission" date="2019-05" db="EMBL/GenBank/DDBJ databases">
        <authorList>
            <person name="Qu J.-H."/>
        </authorList>
    </citation>
    <scope>NUCLEOTIDE SEQUENCE [LARGE SCALE GENOMIC DNA]</scope>
    <source>
        <strain evidence="3 4">NS28</strain>
    </source>
</reference>
<organism evidence="3 4">
    <name type="scientific">Dyadobacter flavalbus</name>
    <dbReference type="NCBI Taxonomy" id="2579942"/>
    <lineage>
        <taxon>Bacteria</taxon>
        <taxon>Pseudomonadati</taxon>
        <taxon>Bacteroidota</taxon>
        <taxon>Cytophagia</taxon>
        <taxon>Cytophagales</taxon>
        <taxon>Spirosomataceae</taxon>
        <taxon>Dyadobacter</taxon>
    </lineage>
</organism>
<dbReference type="InterPro" id="IPR007963">
    <property type="entry name" value="Peptidase_M61_catalytic"/>
</dbReference>
<protein>
    <submittedName>
        <fullName evidence="3">M61 family metallopeptidase</fullName>
    </submittedName>
</protein>
<dbReference type="Gene3D" id="2.60.40.3650">
    <property type="match status" value="1"/>
</dbReference>
<dbReference type="OrthoDB" id="9778516at2"/>
<dbReference type="EMBL" id="VBSN01000027">
    <property type="protein sequence ID" value="KAA6440315.1"/>
    <property type="molecule type" value="Genomic_DNA"/>
</dbReference>
<gene>
    <name evidence="3" type="ORF">FEM33_06835</name>
</gene>
<dbReference type="Pfam" id="PF05299">
    <property type="entry name" value="Peptidase_M61"/>
    <property type="match status" value="1"/>
</dbReference>
<dbReference type="AlphaFoldDB" id="A0A5M8QVJ0"/>
<feature type="domain" description="Peptidase M61 catalytic" evidence="1">
    <location>
        <begin position="256"/>
        <end position="369"/>
    </location>
</feature>
<evidence type="ECO:0000313" key="3">
    <source>
        <dbReference type="EMBL" id="KAA6440315.1"/>
    </source>
</evidence>
<name>A0A5M8QVJ0_9BACT</name>
<accession>A0A5M8QVJ0</accession>
<keyword evidence="4" id="KW-1185">Reference proteome</keyword>
<dbReference type="RefSeq" id="WP_139011328.1">
    <property type="nucleotide sequence ID" value="NZ_VBSN01000027.1"/>
</dbReference>
<sequence length="488" mass="56570">MHYAISVPDPQTRLLHIIYTIPGIETDFIEVQLPAWRPGRYEIQNFAKNIQFIEAVSATGQKCDLYKVTKDRWRVGTAGENEVQLRYTYYANVRNAGTSYADEELWYLNFINFCMYTEGRISEAYTIDLDLPENYTIACGLSSAGKNSLYAKDFYELVDSPLLASQTLQKIEYQVENVQFSVWMHGNIRPDWKRIEHDFRRFSAEQIATMGEFPETEYHFLNLILPTAFYHGVEHHNSTMIVLGPDDEGEGMYADLLGVSSHELFHAWNIIRIRPKELLPYDFTKENYFRTCFVAEGCTTYYGDLFLRRAGVFDDAAYIKELEVYMKRHFEHSANATQSLADSSFDLWLDGYEKGIPDRKVSVYHKGALAALILDLYLRKISDHRQSIDDVMRLLWVRFGKPFIGYALQDYINVVEEVAGESLEWYWNDCIFTAEPLETRLNEALEFVGLHMSVSDDGHIQLNVTEDPDAKIQRDKWLSSVQVSESEE</sequence>
<dbReference type="InterPro" id="IPR040756">
    <property type="entry name" value="Peptidase_M61_N"/>
</dbReference>
<dbReference type="Pfam" id="PF17899">
    <property type="entry name" value="Peptidase_M61_N"/>
    <property type="match status" value="1"/>
</dbReference>